<evidence type="ECO:0000313" key="3">
    <source>
        <dbReference type="EMBL" id="GGA36427.1"/>
    </source>
</evidence>
<accession>A0ABQ1G4I3</accession>
<reference evidence="4" key="1">
    <citation type="journal article" date="2019" name="Int. J. Syst. Evol. Microbiol.">
        <title>The Global Catalogue of Microorganisms (GCM) 10K type strain sequencing project: providing services to taxonomists for standard genome sequencing and annotation.</title>
        <authorList>
            <consortium name="The Broad Institute Genomics Platform"/>
            <consortium name="The Broad Institute Genome Sequencing Center for Infectious Disease"/>
            <person name="Wu L."/>
            <person name="Ma J."/>
        </authorList>
    </citation>
    <scope>NUCLEOTIDE SEQUENCE [LARGE SCALE GENOMIC DNA]</scope>
    <source>
        <strain evidence="4">CGMCC 1.12404</strain>
    </source>
</reference>
<dbReference type="Gene3D" id="3.30.428.10">
    <property type="entry name" value="HIT-like"/>
    <property type="match status" value="1"/>
</dbReference>
<dbReference type="InterPro" id="IPR011146">
    <property type="entry name" value="HIT-like"/>
</dbReference>
<dbReference type="RefSeq" id="WP_188429862.1">
    <property type="nucleotide sequence ID" value="NZ_BMEX01000002.1"/>
</dbReference>
<evidence type="ECO:0000259" key="2">
    <source>
        <dbReference type="PROSITE" id="PS51084"/>
    </source>
</evidence>
<gene>
    <name evidence="3" type="ORF">GCM10007416_06680</name>
</gene>
<dbReference type="InterPro" id="IPR019808">
    <property type="entry name" value="Histidine_triad_CS"/>
</dbReference>
<dbReference type="Proteomes" id="UP000617979">
    <property type="component" value="Unassembled WGS sequence"/>
</dbReference>
<dbReference type="Pfam" id="PF01230">
    <property type="entry name" value="HIT"/>
    <property type="match status" value="1"/>
</dbReference>
<dbReference type="InterPro" id="IPR036265">
    <property type="entry name" value="HIT-like_sf"/>
</dbReference>
<proteinExistence type="predicted"/>
<protein>
    <submittedName>
        <fullName evidence="3">Histidine triad nucleotide-binding protein</fullName>
    </submittedName>
</protein>
<keyword evidence="4" id="KW-1185">Reference proteome</keyword>
<dbReference type="PRINTS" id="PR00332">
    <property type="entry name" value="HISTRIAD"/>
</dbReference>
<dbReference type="CDD" id="cd01276">
    <property type="entry name" value="PKCI_related"/>
    <property type="match status" value="1"/>
</dbReference>
<dbReference type="EMBL" id="BMEX01000002">
    <property type="protein sequence ID" value="GGA36427.1"/>
    <property type="molecule type" value="Genomic_DNA"/>
</dbReference>
<dbReference type="PANTHER" id="PTHR23089">
    <property type="entry name" value="HISTIDINE TRIAD HIT PROTEIN"/>
    <property type="match status" value="1"/>
</dbReference>
<comment type="caution">
    <text evidence="3">The sequence shown here is derived from an EMBL/GenBank/DDBJ whole genome shotgun (WGS) entry which is preliminary data.</text>
</comment>
<organism evidence="3 4">
    <name type="scientific">Kroppenstedtia guangzhouensis</name>
    <dbReference type="NCBI Taxonomy" id="1274356"/>
    <lineage>
        <taxon>Bacteria</taxon>
        <taxon>Bacillati</taxon>
        <taxon>Bacillota</taxon>
        <taxon>Bacilli</taxon>
        <taxon>Bacillales</taxon>
        <taxon>Thermoactinomycetaceae</taxon>
        <taxon>Kroppenstedtia</taxon>
    </lineage>
</organism>
<dbReference type="PROSITE" id="PS00892">
    <property type="entry name" value="HIT_1"/>
    <property type="match status" value="1"/>
</dbReference>
<sequence>MTDCIFCKIVEGSLPAEKVYEDEDVLAFRDIHAQAPVHILIIPKKHIPSVRDIGEEEGPLLGRIFSVINRLADELGVADKGFRIVNNCGDEGGQTVYHIHFHLLGGRSLSWPPVETVL</sequence>
<evidence type="ECO:0000256" key="1">
    <source>
        <dbReference type="PROSITE-ProRule" id="PRU00464"/>
    </source>
</evidence>
<dbReference type="InterPro" id="IPR001310">
    <property type="entry name" value="Histidine_triad_HIT"/>
</dbReference>
<dbReference type="PROSITE" id="PS51084">
    <property type="entry name" value="HIT_2"/>
    <property type="match status" value="1"/>
</dbReference>
<name>A0ABQ1G4I3_9BACL</name>
<evidence type="ECO:0000313" key="4">
    <source>
        <dbReference type="Proteomes" id="UP000617979"/>
    </source>
</evidence>
<dbReference type="SUPFAM" id="SSF54197">
    <property type="entry name" value="HIT-like"/>
    <property type="match status" value="1"/>
</dbReference>
<feature type="domain" description="HIT" evidence="2">
    <location>
        <begin position="5"/>
        <end position="114"/>
    </location>
</feature>
<feature type="short sequence motif" description="Histidine triad motif" evidence="1">
    <location>
        <begin position="98"/>
        <end position="102"/>
    </location>
</feature>